<sequence>MLISLDAVPEALMAKLRYINPSCVVINLLCGGGGNLAIDSNDFLGGKLAADHLSDHGHRHVAVVTPLTHSNYVDRMLAFQAQMRYRDPEARVDAVNDYHVGKEGPEEFWERYFKRTVELPTAIFCPLGGLGDSFPYYAEKFASLSVPDDIGIVGYNRPEERGIQALFKLDSVVFDLKKLIACCKYYTLNPPLSGIDGTVHTLIEPQLIAQGSVRNIREATT</sequence>
<feature type="domain" description="Transcriptional regulator LacI/GalR-like sensor" evidence="4">
    <location>
        <begin position="50"/>
        <end position="156"/>
    </location>
</feature>
<dbReference type="Pfam" id="PF13377">
    <property type="entry name" value="Peripla_BP_3"/>
    <property type="match status" value="1"/>
</dbReference>
<evidence type="ECO:0000256" key="2">
    <source>
        <dbReference type="ARBA" id="ARBA00023125"/>
    </source>
</evidence>
<evidence type="ECO:0000256" key="1">
    <source>
        <dbReference type="ARBA" id="ARBA00023015"/>
    </source>
</evidence>
<dbReference type="GO" id="GO:0003677">
    <property type="term" value="F:DNA binding"/>
    <property type="evidence" value="ECO:0007669"/>
    <property type="project" value="UniProtKB-KW"/>
</dbReference>
<dbReference type="Gene3D" id="3.40.50.2300">
    <property type="match status" value="2"/>
</dbReference>
<evidence type="ECO:0000313" key="5">
    <source>
        <dbReference type="EMBL" id="MPN25278.1"/>
    </source>
</evidence>
<keyword evidence="2" id="KW-0238">DNA-binding</keyword>
<gene>
    <name evidence="5" type="ORF">SDC9_172685</name>
</gene>
<accession>A0A645GEF2</accession>
<proteinExistence type="predicted"/>
<keyword evidence="1" id="KW-0805">Transcription regulation</keyword>
<dbReference type="EMBL" id="VSSQ01074397">
    <property type="protein sequence ID" value="MPN25278.1"/>
    <property type="molecule type" value="Genomic_DNA"/>
</dbReference>
<name>A0A645GEF2_9ZZZZ</name>
<dbReference type="SUPFAM" id="SSF53822">
    <property type="entry name" value="Periplasmic binding protein-like I"/>
    <property type="match status" value="1"/>
</dbReference>
<dbReference type="InterPro" id="IPR046335">
    <property type="entry name" value="LacI/GalR-like_sensor"/>
</dbReference>
<evidence type="ECO:0000259" key="4">
    <source>
        <dbReference type="Pfam" id="PF13377"/>
    </source>
</evidence>
<dbReference type="InterPro" id="IPR028082">
    <property type="entry name" value="Peripla_BP_I"/>
</dbReference>
<dbReference type="AlphaFoldDB" id="A0A645GEF2"/>
<comment type="caution">
    <text evidence="5">The sequence shown here is derived from an EMBL/GenBank/DDBJ whole genome shotgun (WGS) entry which is preliminary data.</text>
</comment>
<organism evidence="5">
    <name type="scientific">bioreactor metagenome</name>
    <dbReference type="NCBI Taxonomy" id="1076179"/>
    <lineage>
        <taxon>unclassified sequences</taxon>
        <taxon>metagenomes</taxon>
        <taxon>ecological metagenomes</taxon>
    </lineage>
</organism>
<reference evidence="5" key="1">
    <citation type="submission" date="2019-08" db="EMBL/GenBank/DDBJ databases">
        <authorList>
            <person name="Kucharzyk K."/>
            <person name="Murdoch R.W."/>
            <person name="Higgins S."/>
            <person name="Loffler F."/>
        </authorList>
    </citation>
    <scope>NUCLEOTIDE SEQUENCE</scope>
</reference>
<keyword evidence="3" id="KW-0804">Transcription</keyword>
<protein>
    <recommendedName>
        <fullName evidence="4">Transcriptional regulator LacI/GalR-like sensor domain-containing protein</fullName>
    </recommendedName>
</protein>
<evidence type="ECO:0000256" key="3">
    <source>
        <dbReference type="ARBA" id="ARBA00023163"/>
    </source>
</evidence>